<dbReference type="Proteomes" id="UP000192790">
    <property type="component" value="Unassembled WGS sequence"/>
</dbReference>
<accession>A0A1W1YQT6</accession>
<gene>
    <name evidence="1" type="ORF">SAMN02745168_0635</name>
</gene>
<proteinExistence type="predicted"/>
<evidence type="ECO:0000313" key="2">
    <source>
        <dbReference type="Proteomes" id="UP000192790"/>
    </source>
</evidence>
<reference evidence="1 2" key="1">
    <citation type="submission" date="2017-04" db="EMBL/GenBank/DDBJ databases">
        <authorList>
            <person name="Afonso C.L."/>
            <person name="Miller P.J."/>
            <person name="Scott M.A."/>
            <person name="Spackman E."/>
            <person name="Goraichik I."/>
            <person name="Dimitrov K.M."/>
            <person name="Suarez D.L."/>
            <person name="Swayne D.E."/>
        </authorList>
    </citation>
    <scope>NUCLEOTIDE SEQUENCE [LARGE SCALE GENOMIC DNA]</scope>
    <source>
        <strain evidence="1 2">DSM 12816</strain>
    </source>
</reference>
<dbReference type="RefSeq" id="WP_084233255.1">
    <property type="nucleotide sequence ID" value="NZ_FWXW01000001.1"/>
</dbReference>
<dbReference type="AlphaFoldDB" id="A0A1W1YQT6"/>
<sequence>MIGVTRATAATGAVSLEVNPGRAWQLEQINVHLNAAGAAGNLTATVDAAAGAAYDVVILTQDMTSISDLVYIPDRPVLLESGDKLTVAWANSGDKTYGIEVKHSTR</sequence>
<name>A0A1W1YQT6_9FIRM</name>
<protein>
    <submittedName>
        <fullName evidence="1">Uncharacterized protein</fullName>
    </submittedName>
</protein>
<keyword evidence="2" id="KW-1185">Reference proteome</keyword>
<evidence type="ECO:0000313" key="1">
    <source>
        <dbReference type="EMBL" id="SMC38519.1"/>
    </source>
</evidence>
<organism evidence="1 2">
    <name type="scientific">Papillibacter cinnamivorans DSM 12816</name>
    <dbReference type="NCBI Taxonomy" id="1122930"/>
    <lineage>
        <taxon>Bacteria</taxon>
        <taxon>Bacillati</taxon>
        <taxon>Bacillota</taxon>
        <taxon>Clostridia</taxon>
        <taxon>Eubacteriales</taxon>
        <taxon>Oscillospiraceae</taxon>
        <taxon>Papillibacter</taxon>
    </lineage>
</organism>
<dbReference type="STRING" id="1122930.SAMN02745168_0635"/>
<dbReference type="EMBL" id="FWXW01000001">
    <property type="protein sequence ID" value="SMC38519.1"/>
    <property type="molecule type" value="Genomic_DNA"/>
</dbReference>